<evidence type="ECO:0000313" key="1">
    <source>
        <dbReference type="EMBL" id="JAH45507.1"/>
    </source>
</evidence>
<dbReference type="EMBL" id="GBXM01063070">
    <property type="protein sequence ID" value="JAH45507.1"/>
    <property type="molecule type" value="Transcribed_RNA"/>
</dbReference>
<proteinExistence type="predicted"/>
<organism evidence="1">
    <name type="scientific">Anguilla anguilla</name>
    <name type="common">European freshwater eel</name>
    <name type="synonym">Muraena anguilla</name>
    <dbReference type="NCBI Taxonomy" id="7936"/>
    <lineage>
        <taxon>Eukaryota</taxon>
        <taxon>Metazoa</taxon>
        <taxon>Chordata</taxon>
        <taxon>Craniata</taxon>
        <taxon>Vertebrata</taxon>
        <taxon>Euteleostomi</taxon>
        <taxon>Actinopterygii</taxon>
        <taxon>Neopterygii</taxon>
        <taxon>Teleostei</taxon>
        <taxon>Anguilliformes</taxon>
        <taxon>Anguillidae</taxon>
        <taxon>Anguilla</taxon>
    </lineage>
</organism>
<reference evidence="1" key="1">
    <citation type="submission" date="2014-11" db="EMBL/GenBank/DDBJ databases">
        <authorList>
            <person name="Amaro Gonzalez C."/>
        </authorList>
    </citation>
    <scope>NUCLEOTIDE SEQUENCE</scope>
</reference>
<sequence length="29" mass="3195">MMQVSESLLTALVTRLATQNKGQRKCSSI</sequence>
<accession>A0A0E9SW78</accession>
<dbReference type="AlphaFoldDB" id="A0A0E9SW78"/>
<protein>
    <submittedName>
        <fullName evidence="1">Uncharacterized protein</fullName>
    </submittedName>
</protein>
<reference evidence="1" key="2">
    <citation type="journal article" date="2015" name="Fish Shellfish Immunol.">
        <title>Early steps in the European eel (Anguilla anguilla)-Vibrio vulnificus interaction in the gills: Role of the RtxA13 toxin.</title>
        <authorList>
            <person name="Callol A."/>
            <person name="Pajuelo D."/>
            <person name="Ebbesson L."/>
            <person name="Teles M."/>
            <person name="MacKenzie S."/>
            <person name="Amaro C."/>
        </authorList>
    </citation>
    <scope>NUCLEOTIDE SEQUENCE</scope>
</reference>
<name>A0A0E9SW78_ANGAN</name>